<accession>A0A5J6WHC1</accession>
<keyword evidence="6" id="KW-1185">Reference proteome</keyword>
<dbReference type="Gene3D" id="1.10.10.10">
    <property type="entry name" value="Winged helix-like DNA-binding domain superfamily/Winged helix DNA-binding domain"/>
    <property type="match status" value="1"/>
</dbReference>
<dbReference type="GO" id="GO:0003677">
    <property type="term" value="F:DNA binding"/>
    <property type="evidence" value="ECO:0007669"/>
    <property type="project" value="UniProtKB-UniRule"/>
</dbReference>
<evidence type="ECO:0000256" key="1">
    <source>
        <dbReference type="ARBA" id="ARBA00023125"/>
    </source>
</evidence>
<feature type="DNA-binding region" description="OmpR/PhoB-type" evidence="2">
    <location>
        <begin position="8"/>
        <end position="107"/>
    </location>
</feature>
<dbReference type="EMBL" id="CP044399">
    <property type="protein sequence ID" value="QFI36521.1"/>
    <property type="molecule type" value="Genomic_DNA"/>
</dbReference>
<feature type="transmembrane region" description="Helical" evidence="3">
    <location>
        <begin position="157"/>
        <end position="176"/>
    </location>
</feature>
<feature type="domain" description="OmpR/PhoB-type" evidence="4">
    <location>
        <begin position="8"/>
        <end position="107"/>
    </location>
</feature>
<evidence type="ECO:0000256" key="2">
    <source>
        <dbReference type="PROSITE-ProRule" id="PRU01091"/>
    </source>
</evidence>
<dbReference type="Pfam" id="PF00486">
    <property type="entry name" value="Trans_reg_C"/>
    <property type="match status" value="1"/>
</dbReference>
<dbReference type="SUPFAM" id="SSF46894">
    <property type="entry name" value="C-terminal effector domain of the bipartite response regulators"/>
    <property type="match status" value="1"/>
</dbReference>
<dbReference type="AlphaFoldDB" id="A0A5J6WHC1"/>
<dbReference type="PROSITE" id="PS51755">
    <property type="entry name" value="OMPR_PHOB"/>
    <property type="match status" value="1"/>
</dbReference>
<dbReference type="InterPro" id="IPR016032">
    <property type="entry name" value="Sig_transdc_resp-reg_C-effctor"/>
</dbReference>
<proteinExistence type="predicted"/>
<evidence type="ECO:0000256" key="3">
    <source>
        <dbReference type="SAM" id="Phobius"/>
    </source>
</evidence>
<dbReference type="RefSeq" id="WP_019440826.1">
    <property type="nucleotide sequence ID" value="NZ_ALOE01000011.1"/>
</dbReference>
<dbReference type="InterPro" id="IPR036388">
    <property type="entry name" value="WH-like_DNA-bd_sf"/>
</dbReference>
<dbReference type="OrthoDB" id="9180348at2"/>
<evidence type="ECO:0000313" key="5">
    <source>
        <dbReference type="EMBL" id="QFI36521.1"/>
    </source>
</evidence>
<evidence type="ECO:0000259" key="4">
    <source>
        <dbReference type="PROSITE" id="PS51755"/>
    </source>
</evidence>
<evidence type="ECO:0000313" key="6">
    <source>
        <dbReference type="Proteomes" id="UP000327424"/>
    </source>
</evidence>
<dbReference type="Proteomes" id="UP000327424">
    <property type="component" value="Chromosome"/>
</dbReference>
<keyword evidence="3" id="KW-1133">Transmembrane helix</keyword>
<dbReference type="CDD" id="cd00383">
    <property type="entry name" value="trans_reg_C"/>
    <property type="match status" value="1"/>
</dbReference>
<organism evidence="5 6">
    <name type="scientific">Moritella marina ATCC 15381</name>
    <dbReference type="NCBI Taxonomy" id="1202962"/>
    <lineage>
        <taxon>Bacteria</taxon>
        <taxon>Pseudomonadati</taxon>
        <taxon>Pseudomonadota</taxon>
        <taxon>Gammaproteobacteria</taxon>
        <taxon>Alteromonadales</taxon>
        <taxon>Moritellaceae</taxon>
        <taxon>Moritella</taxon>
    </lineage>
</organism>
<keyword evidence="1 2" id="KW-0238">DNA-binding</keyword>
<dbReference type="SMART" id="SM00862">
    <property type="entry name" value="Trans_reg_C"/>
    <property type="match status" value="1"/>
</dbReference>
<dbReference type="GO" id="GO:0000160">
    <property type="term" value="P:phosphorelay signal transduction system"/>
    <property type="evidence" value="ECO:0007669"/>
    <property type="project" value="InterPro"/>
</dbReference>
<dbReference type="InterPro" id="IPR001867">
    <property type="entry name" value="OmpR/PhoB-type_DNA-bd"/>
</dbReference>
<sequence length="477" mass="53622">MITLYENPRLFYIGDSLMIDPKKQTISKDQQIQKIEPQLIQLLLLLVSAQGNIVSRERIFEAVWPNMVVTQNSLNQSISKLRKLLGDNSKSPEMIITNPRKGYSFIGLVSFPEDNIPTVFVDETGSLSSKYTSIKKNKALDSQPKNLNKPPLVSIKAIGYGFTFILIVAALITSLWPKNNKTIVVSPALIITRSGEIPADPISHALSGFLFYGLKNSFAGENVDVHFECSTPAAKQICPESYHFERNEVIEIKPILRYSGNMLKLNLVIDGVNADIELTTKSLSFDQLDGELDDLLLLLLDRLASSENKKRVLAIAFANLKQAHDPTRSMDRLQLTALAYSQDIEDNTEFVAKLAQSTELCDRDCPLVFGAYGRVLLNQYTKNKDTQTLQKSIEYLQQGLPDKLADTRLKLAVAYALSGDLNRANQLLLSIKQVSFFRVKKALTYFLAKNYLKTNPMKPRLKKLNRVSEYLLKKAEN</sequence>
<keyword evidence="3" id="KW-0812">Transmembrane</keyword>
<protein>
    <recommendedName>
        <fullName evidence="4">OmpR/PhoB-type domain-containing protein</fullName>
    </recommendedName>
</protein>
<gene>
    <name evidence="5" type="ORF">FR932_01105</name>
</gene>
<reference evidence="5 6" key="1">
    <citation type="submission" date="2019-09" db="EMBL/GenBank/DDBJ databases">
        <title>Hybrid Assembly of the complete Genome of the Deep-Sea Bacterium Moritella marina from long Nanopore and Illumina reads.</title>
        <authorList>
            <person name="Magin S."/>
            <person name="Georgoulis A."/>
            <person name="Papadimitriou K."/>
            <person name="Iliakis G."/>
            <person name="Vorgias C.E."/>
        </authorList>
    </citation>
    <scope>NUCLEOTIDE SEQUENCE [LARGE SCALE GENOMIC DNA]</scope>
    <source>
        <strain evidence="5 6">MP-1</strain>
    </source>
</reference>
<dbReference type="GO" id="GO:0006355">
    <property type="term" value="P:regulation of DNA-templated transcription"/>
    <property type="evidence" value="ECO:0007669"/>
    <property type="project" value="InterPro"/>
</dbReference>
<keyword evidence="3" id="KW-0472">Membrane</keyword>
<dbReference type="KEGG" id="mmaa:FR932_01105"/>
<name>A0A5J6WHC1_MORMI</name>